<evidence type="ECO:0000256" key="2">
    <source>
        <dbReference type="PROSITE-ProRule" id="PRU00103"/>
    </source>
</evidence>
<dbReference type="OrthoDB" id="340346at2759"/>
<dbReference type="PANTHER" id="PTHR10648">
    <property type="entry name" value="SERINE/THREONINE-PROTEIN PHOSPHATASE PP2A 65 KDA REGULATORY SUBUNIT"/>
    <property type="match status" value="1"/>
</dbReference>
<evidence type="ECO:0000256" key="1">
    <source>
        <dbReference type="ARBA" id="ARBA00022737"/>
    </source>
</evidence>
<keyword evidence="1" id="KW-0677">Repeat</keyword>
<accession>A0A9N9SAU5</accession>
<reference evidence="4" key="2">
    <citation type="submission" date="2022-10" db="EMBL/GenBank/DDBJ databases">
        <authorList>
            <consortium name="ENA_rothamsted_submissions"/>
            <consortium name="culmorum"/>
            <person name="King R."/>
        </authorList>
    </citation>
    <scope>NUCLEOTIDE SEQUENCE</scope>
</reference>
<dbReference type="AlphaFoldDB" id="A0A9N9SAU5"/>
<sequence>MVVRLVQDIFKNCPADILAADLPEIMKTLVGIGDESMLIADLLEQIPHVAVQAAECSFRVSALKNVVSEYLTPLVVRNLGCNDAAVNKAARDALIQLIEQGYINKQQAEIQVCPSILALSKVETSLDINTGAISLMSKLAVLLGRDITERVFLKRFIEQCGSPLFYIRKICAAHLGEFSTVVGRDRFESILLPCYISLCTDDVWGVRKACAEVVMFLSCACDTRTRKTLLTPVFTKLLQDDCRWVRMSAFQALGPFISTFADPTITNLGYNKGGDLVLLNEEGGNGKEVVKLNLDFFLYRINMSRTLSMTEQLSIMNEEEKVKVDIFTEDQEEEDAEEVMSEDSRILGGVWDVHFKNEMAKAAEEKAEADETSKDENKCDNIDEKAKEELDSVMEKFLSLMDDGLDEEEVVKVLPPDKDEKTEGCNEFQGPDIEKTPEPVETSKAKTCDEIDKKLEFQLMMENGWDDGDSDSDNENESRNCKEEAIGMTTKPSTDLINVVESNDHKKVNFSNKGCDTIEDDLSLFNCHNYWYVSPEMPLDPFLVAGGDAAVDSNGANDVAAHLEDLYSAINLSNNLDSTKPNQNDSTVSLEEEVYNVCEISVSCKTVSSAAEQDVVPEQLIHHYISMTDPSLLNTDNEMPYHCAYFLPAVASTLGSNNWHLLKDTVDSLAGDMQYRVRKTVASSLHELAVILGPEITTANLAPLFEGFIKDLDEVRIGVLRHLALFLELVDAAKRGAYLPRLGEFLQTDNESNWRFREELARQLTAALRLFEPGETAKHVWVIAIDLLCDKVAAVRQAAMVLITEIVKHTSSEPGLTPCLLVKIAENFAHSKKWKRRQTFCLLCAELLKEHALPAEQFASEIMPHLLDLSWDPVANVRLVVARCISQHILKNDHFADPSSEHFDGFETVLRRLQADKDVDVRQCAEI</sequence>
<dbReference type="PANTHER" id="PTHR10648:SF1">
    <property type="entry name" value="SERINE_THREONINE-PROTEIN PHOSPHATASE 4 REGULATORY SUBUNIT 1"/>
    <property type="match status" value="1"/>
</dbReference>
<dbReference type="GO" id="GO:0019888">
    <property type="term" value="F:protein phosphatase regulator activity"/>
    <property type="evidence" value="ECO:0007669"/>
    <property type="project" value="TreeGrafter"/>
</dbReference>
<evidence type="ECO:0008006" key="6">
    <source>
        <dbReference type="Google" id="ProtNLM"/>
    </source>
</evidence>
<dbReference type="GO" id="GO:0005737">
    <property type="term" value="C:cytoplasm"/>
    <property type="evidence" value="ECO:0007669"/>
    <property type="project" value="TreeGrafter"/>
</dbReference>
<gene>
    <name evidence="4" type="ORF">PHAECO_LOCUS3683</name>
</gene>
<dbReference type="SUPFAM" id="SSF48371">
    <property type="entry name" value="ARM repeat"/>
    <property type="match status" value="1"/>
</dbReference>
<dbReference type="InterPro" id="IPR021133">
    <property type="entry name" value="HEAT_type_2"/>
</dbReference>
<keyword evidence="5" id="KW-1185">Reference proteome</keyword>
<protein>
    <recommendedName>
        <fullName evidence="6">Serine/threonine-protein phosphatase 4 regulatory subunit 1</fullName>
    </recommendedName>
</protein>
<feature type="compositionally biased region" description="Basic and acidic residues" evidence="3">
    <location>
        <begin position="432"/>
        <end position="444"/>
    </location>
</feature>
<dbReference type="InterPro" id="IPR016024">
    <property type="entry name" value="ARM-type_fold"/>
</dbReference>
<feature type="repeat" description="HEAT" evidence="2">
    <location>
        <begin position="230"/>
        <end position="268"/>
    </location>
</feature>
<reference evidence="4" key="1">
    <citation type="submission" date="2022-01" db="EMBL/GenBank/DDBJ databases">
        <authorList>
            <person name="King R."/>
        </authorList>
    </citation>
    <scope>NUCLEOTIDE SEQUENCE</scope>
</reference>
<dbReference type="EMBL" id="OU896719">
    <property type="protein sequence ID" value="CAG9816036.1"/>
    <property type="molecule type" value="Genomic_DNA"/>
</dbReference>
<evidence type="ECO:0000313" key="5">
    <source>
        <dbReference type="Proteomes" id="UP001153737"/>
    </source>
</evidence>
<dbReference type="PROSITE" id="PS50077">
    <property type="entry name" value="HEAT_REPEAT"/>
    <property type="match status" value="2"/>
</dbReference>
<evidence type="ECO:0000313" key="4">
    <source>
        <dbReference type="EMBL" id="CAG9816036.1"/>
    </source>
</evidence>
<proteinExistence type="predicted"/>
<dbReference type="Proteomes" id="UP001153737">
    <property type="component" value="Chromosome 13"/>
</dbReference>
<dbReference type="InterPro" id="IPR011989">
    <property type="entry name" value="ARM-like"/>
</dbReference>
<dbReference type="InterPro" id="IPR051023">
    <property type="entry name" value="PP2A_Regulatory_Subunit_A"/>
</dbReference>
<feature type="region of interest" description="Disordered" evidence="3">
    <location>
        <begin position="417"/>
        <end position="444"/>
    </location>
</feature>
<name>A0A9N9SAU5_PHACE</name>
<organism evidence="4 5">
    <name type="scientific">Phaedon cochleariae</name>
    <name type="common">Mustard beetle</name>
    <dbReference type="NCBI Taxonomy" id="80249"/>
    <lineage>
        <taxon>Eukaryota</taxon>
        <taxon>Metazoa</taxon>
        <taxon>Ecdysozoa</taxon>
        <taxon>Arthropoda</taxon>
        <taxon>Hexapoda</taxon>
        <taxon>Insecta</taxon>
        <taxon>Pterygota</taxon>
        <taxon>Neoptera</taxon>
        <taxon>Endopterygota</taxon>
        <taxon>Coleoptera</taxon>
        <taxon>Polyphaga</taxon>
        <taxon>Cucujiformia</taxon>
        <taxon>Chrysomeloidea</taxon>
        <taxon>Chrysomelidae</taxon>
        <taxon>Chrysomelinae</taxon>
        <taxon>Chrysomelini</taxon>
        <taxon>Phaedon</taxon>
    </lineage>
</organism>
<evidence type="ECO:0000256" key="3">
    <source>
        <dbReference type="SAM" id="MobiDB-lite"/>
    </source>
</evidence>
<feature type="repeat" description="HEAT" evidence="2">
    <location>
        <begin position="662"/>
        <end position="700"/>
    </location>
</feature>
<dbReference type="Gene3D" id="1.25.10.10">
    <property type="entry name" value="Leucine-rich Repeat Variant"/>
    <property type="match status" value="2"/>
</dbReference>